<dbReference type="GO" id="GO:0004519">
    <property type="term" value="F:endonuclease activity"/>
    <property type="evidence" value="ECO:0007669"/>
    <property type="project" value="UniProtKB-KW"/>
</dbReference>
<feature type="domain" description="HNH nuclease" evidence="1">
    <location>
        <begin position="43"/>
        <end position="85"/>
    </location>
</feature>
<comment type="caution">
    <text evidence="2">The sequence shown here is derived from an EMBL/GenBank/DDBJ whole genome shotgun (WGS) entry which is preliminary data.</text>
</comment>
<dbReference type="Gene3D" id="3.90.75.10">
    <property type="entry name" value="Homing Intron 3 (I-ppo) Encoded Endonuclease, Chain A"/>
    <property type="match status" value="1"/>
</dbReference>
<name>A0A8I1DAT5_RHOER</name>
<dbReference type="SUPFAM" id="SSF54060">
    <property type="entry name" value="His-Me finger endonucleases"/>
    <property type="match status" value="1"/>
</dbReference>
<evidence type="ECO:0000313" key="3">
    <source>
        <dbReference type="Proteomes" id="UP000627573"/>
    </source>
</evidence>
<gene>
    <name evidence="2" type="ORF">I3517_25990</name>
</gene>
<keyword evidence="2" id="KW-0540">Nuclease</keyword>
<proteinExistence type="predicted"/>
<organism evidence="2 3">
    <name type="scientific">Rhodococcus erythropolis</name>
    <name type="common">Arthrobacter picolinophilus</name>
    <dbReference type="NCBI Taxonomy" id="1833"/>
    <lineage>
        <taxon>Bacteria</taxon>
        <taxon>Bacillati</taxon>
        <taxon>Actinomycetota</taxon>
        <taxon>Actinomycetes</taxon>
        <taxon>Mycobacteriales</taxon>
        <taxon>Nocardiaceae</taxon>
        <taxon>Rhodococcus</taxon>
        <taxon>Rhodococcus erythropolis group</taxon>
    </lineage>
</organism>
<dbReference type="EMBL" id="JAECSB010000085">
    <property type="protein sequence ID" value="MBH5146058.1"/>
    <property type="molecule type" value="Genomic_DNA"/>
</dbReference>
<sequence>MPERLAEVKAYATVTDSGCWEWPKLDRKGYPRNITLATASEPAHRAVLTAVLGRPLGAEAAHHTCANRACVNPDHLQPVTAAENTAEMLERRAYRARIAELERKLADLAS</sequence>
<evidence type="ECO:0000313" key="2">
    <source>
        <dbReference type="EMBL" id="MBH5146058.1"/>
    </source>
</evidence>
<dbReference type="Pfam" id="PF13392">
    <property type="entry name" value="HNH_3"/>
    <property type="match status" value="1"/>
</dbReference>
<keyword evidence="2" id="KW-0378">Hydrolase</keyword>
<reference evidence="2 3" key="1">
    <citation type="submission" date="2020-12" db="EMBL/GenBank/DDBJ databases">
        <title>Draft genome sequence of furan degrading bacterial strain FUR100.</title>
        <authorList>
            <person name="Woiski C."/>
        </authorList>
    </citation>
    <scope>NUCLEOTIDE SEQUENCE [LARGE SCALE GENOMIC DNA]</scope>
    <source>
        <strain evidence="2 3">FUR100</strain>
    </source>
</reference>
<keyword evidence="3" id="KW-1185">Reference proteome</keyword>
<keyword evidence="2" id="KW-0255">Endonuclease</keyword>
<accession>A0A8I1DAT5</accession>
<dbReference type="InterPro" id="IPR003615">
    <property type="entry name" value="HNH_nuc"/>
</dbReference>
<protein>
    <submittedName>
        <fullName evidence="2">HNH endonuclease</fullName>
    </submittedName>
</protein>
<dbReference type="InterPro" id="IPR044925">
    <property type="entry name" value="His-Me_finger_sf"/>
</dbReference>
<dbReference type="InterPro" id="IPR044930">
    <property type="entry name" value="Homing_endonuclease_His-Me"/>
</dbReference>
<dbReference type="Proteomes" id="UP000627573">
    <property type="component" value="Unassembled WGS sequence"/>
</dbReference>
<evidence type="ECO:0000259" key="1">
    <source>
        <dbReference type="Pfam" id="PF13392"/>
    </source>
</evidence>
<dbReference type="AlphaFoldDB" id="A0A8I1DAT5"/>